<accession>A0A4U0F9B8</accession>
<protein>
    <submittedName>
        <fullName evidence="6">Aminopeptidase P family protein</fullName>
    </submittedName>
</protein>
<dbReference type="InterPro" id="IPR029149">
    <property type="entry name" value="Creatin/AminoP/Spt16_N"/>
</dbReference>
<evidence type="ECO:0000256" key="2">
    <source>
        <dbReference type="ARBA" id="ARBA00008766"/>
    </source>
</evidence>
<dbReference type="OrthoDB" id="9806388at2"/>
<dbReference type="EMBL" id="SUPK01000007">
    <property type="protein sequence ID" value="TJY41180.1"/>
    <property type="molecule type" value="Genomic_DNA"/>
</dbReference>
<comment type="similarity">
    <text evidence="2">Belongs to the peptidase M24B family.</text>
</comment>
<organism evidence="6 7">
    <name type="scientific">Cohnella pontilimi</name>
    <dbReference type="NCBI Taxonomy" id="2564100"/>
    <lineage>
        <taxon>Bacteria</taxon>
        <taxon>Bacillati</taxon>
        <taxon>Bacillota</taxon>
        <taxon>Bacilli</taxon>
        <taxon>Bacillales</taxon>
        <taxon>Paenibacillaceae</taxon>
        <taxon>Cohnella</taxon>
    </lineage>
</organism>
<dbReference type="Pfam" id="PF01321">
    <property type="entry name" value="Creatinase_N"/>
    <property type="match status" value="1"/>
</dbReference>
<dbReference type="PANTHER" id="PTHR46112:SF10">
    <property type="entry name" value="DIPEPTIDASE YKVY-RELATED"/>
    <property type="match status" value="1"/>
</dbReference>
<name>A0A4U0F9B8_9BACL</name>
<keyword evidence="6" id="KW-0645">Protease</keyword>
<comment type="cofactor">
    <cofactor evidence="1">
        <name>Mn(2+)</name>
        <dbReference type="ChEBI" id="CHEBI:29035"/>
    </cofactor>
</comment>
<keyword evidence="6" id="KW-0031">Aminopeptidase</keyword>
<comment type="caution">
    <text evidence="6">The sequence shown here is derived from an EMBL/GenBank/DDBJ whole genome shotgun (WGS) entry which is preliminary data.</text>
</comment>
<feature type="domain" description="Peptidase M24" evidence="4">
    <location>
        <begin position="145"/>
        <end position="346"/>
    </location>
</feature>
<sequence length="364" mass="40270">MKERVEKLYDLFEGADAPDVILVTLPKLVYYFSGFYSEPHERFLALVCVKGESPFLVVPKLDYEKAASVSTVTQIYAHEDTDNPYEILKRHLPEKVARIGIQKDHLSVNRYEALMQTTGAMQAVDVEPELNRMRVIKSETEIAVIKRAIVCIEEVFRAVIPYVKPGVTEIDLVAEMEYRMKKLGADAPSFDTMVLSGAKTGLPHGVPGTKEIQEGELLLFDAGVFVDGYASDLTRTFAVGVVNTRCREIYDTVLQANMKMIEAVRPSVTFGSLDHAARQVIESKGDGEYFITRAGHGFGLEIHEYPSIHGLNPDLLQAGMVFTAEPGIYIPGLGGVRIEDNVLVTPTGAEVLTSFPKEWTVIGV</sequence>
<dbReference type="InterPro" id="IPR000994">
    <property type="entry name" value="Pept_M24"/>
</dbReference>
<dbReference type="Gene3D" id="3.40.350.10">
    <property type="entry name" value="Creatinase/prolidase N-terminal domain"/>
    <property type="match status" value="1"/>
</dbReference>
<evidence type="ECO:0000256" key="1">
    <source>
        <dbReference type="ARBA" id="ARBA00001936"/>
    </source>
</evidence>
<gene>
    <name evidence="6" type="ORF">E5161_15390</name>
</gene>
<dbReference type="SUPFAM" id="SSF55920">
    <property type="entry name" value="Creatinase/aminopeptidase"/>
    <property type="match status" value="1"/>
</dbReference>
<dbReference type="InterPro" id="IPR036005">
    <property type="entry name" value="Creatinase/aminopeptidase-like"/>
</dbReference>
<dbReference type="Pfam" id="PF00557">
    <property type="entry name" value="Peptidase_M24"/>
    <property type="match status" value="1"/>
</dbReference>
<evidence type="ECO:0000256" key="3">
    <source>
        <dbReference type="ARBA" id="ARBA00023211"/>
    </source>
</evidence>
<evidence type="ECO:0000259" key="5">
    <source>
        <dbReference type="Pfam" id="PF01321"/>
    </source>
</evidence>
<dbReference type="CDD" id="cd01092">
    <property type="entry name" value="APP-like"/>
    <property type="match status" value="1"/>
</dbReference>
<dbReference type="InterPro" id="IPR000587">
    <property type="entry name" value="Creatinase_N"/>
</dbReference>
<keyword evidence="3" id="KW-0464">Manganese</keyword>
<dbReference type="GO" id="GO:0004177">
    <property type="term" value="F:aminopeptidase activity"/>
    <property type="evidence" value="ECO:0007669"/>
    <property type="project" value="UniProtKB-KW"/>
</dbReference>
<dbReference type="Gene3D" id="3.90.230.10">
    <property type="entry name" value="Creatinase/methionine aminopeptidase superfamily"/>
    <property type="match status" value="1"/>
</dbReference>
<reference evidence="6 7" key="1">
    <citation type="submission" date="2019-04" db="EMBL/GenBank/DDBJ databases">
        <title>Cohnella sp. nov., isolated from soil.</title>
        <authorList>
            <person name="Kim W."/>
        </authorList>
    </citation>
    <scope>NUCLEOTIDE SEQUENCE [LARGE SCALE GENOMIC DNA]</scope>
    <source>
        <strain evidence="6 7">CAU 1483</strain>
    </source>
</reference>
<dbReference type="SUPFAM" id="SSF53092">
    <property type="entry name" value="Creatinase/prolidase N-terminal domain"/>
    <property type="match status" value="1"/>
</dbReference>
<feature type="domain" description="Creatinase N-terminal" evidence="5">
    <location>
        <begin position="4"/>
        <end position="136"/>
    </location>
</feature>
<keyword evidence="7" id="KW-1185">Reference proteome</keyword>
<evidence type="ECO:0000259" key="4">
    <source>
        <dbReference type="Pfam" id="PF00557"/>
    </source>
</evidence>
<dbReference type="Proteomes" id="UP000309673">
    <property type="component" value="Unassembled WGS sequence"/>
</dbReference>
<dbReference type="AlphaFoldDB" id="A0A4U0F9B8"/>
<evidence type="ECO:0000313" key="6">
    <source>
        <dbReference type="EMBL" id="TJY41180.1"/>
    </source>
</evidence>
<keyword evidence="6" id="KW-0378">Hydrolase</keyword>
<dbReference type="InterPro" id="IPR050659">
    <property type="entry name" value="Peptidase_M24B"/>
</dbReference>
<dbReference type="PANTHER" id="PTHR46112">
    <property type="entry name" value="AMINOPEPTIDASE"/>
    <property type="match status" value="1"/>
</dbReference>
<dbReference type="RefSeq" id="WP_136778808.1">
    <property type="nucleotide sequence ID" value="NZ_SUPK01000007.1"/>
</dbReference>
<proteinExistence type="inferred from homology"/>
<evidence type="ECO:0000313" key="7">
    <source>
        <dbReference type="Proteomes" id="UP000309673"/>
    </source>
</evidence>